<protein>
    <submittedName>
        <fullName evidence="1">Uncharacterized protein</fullName>
    </submittedName>
</protein>
<organism evidence="1 2">
    <name type="scientific">Caenibius tardaugens NBRC 16725</name>
    <dbReference type="NCBI Taxonomy" id="1219035"/>
    <lineage>
        <taxon>Bacteria</taxon>
        <taxon>Pseudomonadati</taxon>
        <taxon>Pseudomonadota</taxon>
        <taxon>Alphaproteobacteria</taxon>
        <taxon>Sphingomonadales</taxon>
        <taxon>Erythrobacteraceae</taxon>
        <taxon>Caenibius</taxon>
    </lineage>
</organism>
<dbReference type="AlphaFoldDB" id="U2Y2X3"/>
<keyword evidence="2" id="KW-1185">Reference proteome</keyword>
<dbReference type="eggNOG" id="ENOG5031CJF">
    <property type="taxonomic scope" value="Bacteria"/>
</dbReference>
<reference evidence="1 2" key="1">
    <citation type="submission" date="2013-09" db="EMBL/GenBank/DDBJ databases">
        <title>Whole genome shotgun sequence of Novosphingobium tardaugens NBRC 16725.</title>
        <authorList>
            <person name="Isaki S."/>
            <person name="Hosoyama A."/>
            <person name="Tsuchikane K."/>
            <person name="Katsumata H."/>
            <person name="Ando Y."/>
            <person name="Yamazaki S."/>
            <person name="Fujita N."/>
        </authorList>
    </citation>
    <scope>NUCLEOTIDE SEQUENCE [LARGE SCALE GENOMIC DNA]</scope>
    <source>
        <strain evidence="1 2">NBRC 16725</strain>
    </source>
</reference>
<evidence type="ECO:0000313" key="2">
    <source>
        <dbReference type="Proteomes" id="UP000016568"/>
    </source>
</evidence>
<comment type="caution">
    <text evidence="1">The sequence shown here is derived from an EMBL/GenBank/DDBJ whole genome shotgun (WGS) entry which is preliminary data.</text>
</comment>
<sequence length="163" mass="18203">MQIELRRISYSAALSQETAAFSAEVWIEGELAFHARNQGTGGADFYHQVGRWTVAEVDAWLKANRPVRTLDENLGCDHDLEIEVADLLARELESRRLKRLLRTNLLTIESGRILQYPLRKRSPAPCAPPIPPRSSSTTLATRCSRARSTCFSPAADIPGRRSS</sequence>
<dbReference type="Proteomes" id="UP000016568">
    <property type="component" value="Unassembled WGS sequence"/>
</dbReference>
<accession>U2Y2X3</accession>
<dbReference type="RefSeq" id="WP_021688190.1">
    <property type="nucleotide sequence ID" value="NZ_BASZ01000001.1"/>
</dbReference>
<name>U2Y2X3_9SPHN</name>
<proteinExistence type="predicted"/>
<gene>
    <name evidence="1" type="ORF">NT2_01_00480</name>
</gene>
<dbReference type="EMBL" id="BASZ01000001">
    <property type="protein sequence ID" value="GAD47281.1"/>
    <property type="molecule type" value="Genomic_DNA"/>
</dbReference>
<evidence type="ECO:0000313" key="1">
    <source>
        <dbReference type="EMBL" id="GAD47281.1"/>
    </source>
</evidence>